<evidence type="ECO:0000313" key="1">
    <source>
        <dbReference type="EMBL" id="GHA15852.1"/>
    </source>
</evidence>
<dbReference type="InterPro" id="IPR036514">
    <property type="entry name" value="SGNH_hydro_sf"/>
</dbReference>
<dbReference type="EMBL" id="BMXA01000005">
    <property type="protein sequence ID" value="GHA15852.1"/>
    <property type="molecule type" value="Genomic_DNA"/>
</dbReference>
<name>A0A918VNS9_9GAMM</name>
<keyword evidence="2" id="KW-1185">Reference proteome</keyword>
<dbReference type="CDD" id="cd00229">
    <property type="entry name" value="SGNH_hydrolase"/>
    <property type="match status" value="1"/>
</dbReference>
<accession>A0A918VNS9</accession>
<proteinExistence type="predicted"/>
<evidence type="ECO:0008006" key="3">
    <source>
        <dbReference type="Google" id="ProtNLM"/>
    </source>
</evidence>
<dbReference type="GO" id="GO:0016788">
    <property type="term" value="F:hydrolase activity, acting on ester bonds"/>
    <property type="evidence" value="ECO:0007669"/>
    <property type="project" value="UniProtKB-ARBA"/>
</dbReference>
<reference evidence="1" key="2">
    <citation type="submission" date="2020-09" db="EMBL/GenBank/DDBJ databases">
        <authorList>
            <person name="Sun Q."/>
            <person name="Kim S."/>
        </authorList>
    </citation>
    <scope>NUCLEOTIDE SEQUENCE</scope>
    <source>
        <strain evidence="1">KCTC 12711</strain>
    </source>
</reference>
<dbReference type="Gene3D" id="3.40.50.1110">
    <property type="entry name" value="SGNH hydrolase"/>
    <property type="match status" value="1"/>
</dbReference>
<organism evidence="1 2">
    <name type="scientific">Arenicella chitinivorans</name>
    <dbReference type="NCBI Taxonomy" id="1329800"/>
    <lineage>
        <taxon>Bacteria</taxon>
        <taxon>Pseudomonadati</taxon>
        <taxon>Pseudomonadota</taxon>
        <taxon>Gammaproteobacteria</taxon>
        <taxon>Arenicellales</taxon>
        <taxon>Arenicellaceae</taxon>
        <taxon>Arenicella</taxon>
    </lineage>
</organism>
<reference evidence="1" key="1">
    <citation type="journal article" date="2014" name="Int. J. Syst. Evol. Microbiol.">
        <title>Complete genome sequence of Corynebacterium casei LMG S-19264T (=DSM 44701T), isolated from a smear-ripened cheese.</title>
        <authorList>
            <consortium name="US DOE Joint Genome Institute (JGI-PGF)"/>
            <person name="Walter F."/>
            <person name="Albersmeier A."/>
            <person name="Kalinowski J."/>
            <person name="Ruckert C."/>
        </authorList>
    </citation>
    <scope>NUCLEOTIDE SEQUENCE</scope>
    <source>
        <strain evidence="1">KCTC 12711</strain>
    </source>
</reference>
<protein>
    <recommendedName>
        <fullName evidence="3">SGNH/GDSL hydrolase family protein</fullName>
    </recommendedName>
</protein>
<dbReference type="AlphaFoldDB" id="A0A918VNS9"/>
<gene>
    <name evidence="1" type="ORF">GCM10008090_26850</name>
</gene>
<dbReference type="SUPFAM" id="SSF52266">
    <property type="entry name" value="SGNH hydrolase"/>
    <property type="match status" value="1"/>
</dbReference>
<dbReference type="Proteomes" id="UP000614811">
    <property type="component" value="Unassembled WGS sequence"/>
</dbReference>
<evidence type="ECO:0000313" key="2">
    <source>
        <dbReference type="Proteomes" id="UP000614811"/>
    </source>
</evidence>
<sequence>MPASAFKVLFVGNSFTGFSATTLQRFAASNPQGEDIFHYEYVGGISLSEHARRSQTLALIRDGHWDYVVLQDHSTQVIRHYGHFVSGIKELVTEVRASGAEPILFQTWARLQTGNYPGDQVRISQAYLDIGAELDVSVARVGDLWFEMYRNARTVFDRLFQEDQIHPTDFGTFAVAVSVYRVMYGGDLAWSPTAGVGTAGDVMRTSALRLNVTRAAHYNTVTGRKAKAMCPAIELLLIS</sequence>
<comment type="caution">
    <text evidence="1">The sequence shown here is derived from an EMBL/GenBank/DDBJ whole genome shotgun (WGS) entry which is preliminary data.</text>
</comment>